<dbReference type="Proteomes" id="UP000837857">
    <property type="component" value="Chromosome 15"/>
</dbReference>
<keyword evidence="4" id="KW-1185">Reference proteome</keyword>
<dbReference type="EMBL" id="OW152827">
    <property type="protein sequence ID" value="CAH2043516.1"/>
    <property type="molecule type" value="Genomic_DNA"/>
</dbReference>
<feature type="non-terminal residue" evidence="3">
    <location>
        <position position="1"/>
    </location>
</feature>
<keyword evidence="2" id="KW-1133">Transmembrane helix</keyword>
<organism evidence="3 4">
    <name type="scientific">Iphiclides podalirius</name>
    <name type="common">scarce swallowtail</name>
    <dbReference type="NCBI Taxonomy" id="110791"/>
    <lineage>
        <taxon>Eukaryota</taxon>
        <taxon>Metazoa</taxon>
        <taxon>Ecdysozoa</taxon>
        <taxon>Arthropoda</taxon>
        <taxon>Hexapoda</taxon>
        <taxon>Insecta</taxon>
        <taxon>Pterygota</taxon>
        <taxon>Neoptera</taxon>
        <taxon>Endopterygota</taxon>
        <taxon>Lepidoptera</taxon>
        <taxon>Glossata</taxon>
        <taxon>Ditrysia</taxon>
        <taxon>Papilionoidea</taxon>
        <taxon>Papilionidae</taxon>
        <taxon>Papilioninae</taxon>
        <taxon>Iphiclides</taxon>
    </lineage>
</organism>
<sequence>MARPVQDARNKTQRGSNVPFLSDTRKIQAASSVRAATHALGVNIVTAAAIIVRRRRARSRGYKLRVSLRAADTTAGHHDNATPYCGAPPPPVSNCLATSLF</sequence>
<name>A0ABN8I260_9NEOP</name>
<reference evidence="3" key="1">
    <citation type="submission" date="2022-03" db="EMBL/GenBank/DDBJ databases">
        <authorList>
            <person name="Martin H S."/>
        </authorList>
    </citation>
    <scope>NUCLEOTIDE SEQUENCE</scope>
</reference>
<evidence type="ECO:0000256" key="2">
    <source>
        <dbReference type="SAM" id="Phobius"/>
    </source>
</evidence>
<feature type="transmembrane region" description="Helical" evidence="2">
    <location>
        <begin position="35"/>
        <end position="52"/>
    </location>
</feature>
<gene>
    <name evidence="3" type="ORF">IPOD504_LOCUS4329</name>
</gene>
<feature type="compositionally biased region" description="Basic and acidic residues" evidence="1">
    <location>
        <begin position="1"/>
        <end position="10"/>
    </location>
</feature>
<keyword evidence="2" id="KW-0812">Transmembrane</keyword>
<evidence type="ECO:0000313" key="4">
    <source>
        <dbReference type="Proteomes" id="UP000837857"/>
    </source>
</evidence>
<evidence type="ECO:0000313" key="3">
    <source>
        <dbReference type="EMBL" id="CAH2043516.1"/>
    </source>
</evidence>
<feature type="region of interest" description="Disordered" evidence="1">
    <location>
        <begin position="1"/>
        <end position="21"/>
    </location>
</feature>
<proteinExistence type="predicted"/>
<protein>
    <submittedName>
        <fullName evidence="3">Uncharacterized protein</fullName>
    </submittedName>
</protein>
<keyword evidence="2" id="KW-0472">Membrane</keyword>
<evidence type="ECO:0000256" key="1">
    <source>
        <dbReference type="SAM" id="MobiDB-lite"/>
    </source>
</evidence>
<accession>A0ABN8I260</accession>